<dbReference type="InterPro" id="IPR004087">
    <property type="entry name" value="KH_dom"/>
</dbReference>
<evidence type="ECO:0000256" key="5">
    <source>
        <dbReference type="ARBA" id="ARBA00022884"/>
    </source>
</evidence>
<dbReference type="InterPro" id="IPR006675">
    <property type="entry name" value="HDIG_dom"/>
</dbReference>
<keyword evidence="4 8" id="KW-0378">Hydrolase</keyword>
<dbReference type="InterPro" id="IPR006674">
    <property type="entry name" value="HD_domain"/>
</dbReference>
<dbReference type="NCBIfam" id="TIGR03319">
    <property type="entry name" value="RNase_Y"/>
    <property type="match status" value="1"/>
</dbReference>
<dbReference type="InterPro" id="IPR004088">
    <property type="entry name" value="KH_dom_type_1"/>
</dbReference>
<dbReference type="PANTHER" id="PTHR12826:SF15">
    <property type="entry name" value="RIBONUCLEASE Y"/>
    <property type="match status" value="1"/>
</dbReference>
<dbReference type="InterPro" id="IPR022711">
    <property type="entry name" value="RNase_Y_N"/>
</dbReference>
<dbReference type="InterPro" id="IPR017705">
    <property type="entry name" value="Ribonuclease_Y"/>
</dbReference>
<dbReference type="EC" id="3.1.-.-" evidence="8 9"/>
<organism evidence="12 13">
    <name type="scientific">Helicobacter cinaedi</name>
    <dbReference type="NCBI Taxonomy" id="213"/>
    <lineage>
        <taxon>Bacteria</taxon>
        <taxon>Pseudomonadati</taxon>
        <taxon>Campylobacterota</taxon>
        <taxon>Epsilonproteobacteria</taxon>
        <taxon>Campylobacterales</taxon>
        <taxon>Helicobacteraceae</taxon>
        <taxon>Helicobacter</taxon>
    </lineage>
</organism>
<evidence type="ECO:0000256" key="7">
    <source>
        <dbReference type="ARBA" id="ARBA00023136"/>
    </source>
</evidence>
<reference evidence="12 13" key="1">
    <citation type="submission" date="2018-06" db="EMBL/GenBank/DDBJ databases">
        <authorList>
            <consortium name="Pathogen Informatics"/>
            <person name="Doyle S."/>
        </authorList>
    </citation>
    <scope>NUCLEOTIDE SEQUENCE [LARGE SCALE GENOMIC DNA]</scope>
    <source>
        <strain evidence="12 13">NCTC12219</strain>
    </source>
</reference>
<gene>
    <name evidence="8 12" type="primary">rny</name>
    <name evidence="12" type="ORF">NCTC12219_01402</name>
</gene>
<dbReference type="Proteomes" id="UP000255103">
    <property type="component" value="Unassembled WGS sequence"/>
</dbReference>
<evidence type="ECO:0000256" key="1">
    <source>
        <dbReference type="ARBA" id="ARBA00022692"/>
    </source>
</evidence>
<protein>
    <recommendedName>
        <fullName evidence="8 9">Ribonuclease Y</fullName>
        <shortName evidence="8">RNase Y</shortName>
        <ecNumber evidence="8 9">3.1.-.-</ecNumber>
    </recommendedName>
</protein>
<keyword evidence="5 8" id="KW-0694">RNA-binding</keyword>
<evidence type="ECO:0000256" key="10">
    <source>
        <dbReference type="SAM" id="Coils"/>
    </source>
</evidence>
<dbReference type="SMART" id="SM00322">
    <property type="entry name" value="KH"/>
    <property type="match status" value="1"/>
</dbReference>
<dbReference type="Gene3D" id="1.10.3210.10">
    <property type="entry name" value="Hypothetical protein af1432"/>
    <property type="match status" value="1"/>
</dbReference>
<evidence type="ECO:0000313" key="13">
    <source>
        <dbReference type="Proteomes" id="UP000255103"/>
    </source>
</evidence>
<dbReference type="SUPFAM" id="SSF54791">
    <property type="entry name" value="Eukaryotic type KH-domain (KH-domain type I)"/>
    <property type="match status" value="1"/>
</dbReference>
<evidence type="ECO:0000256" key="3">
    <source>
        <dbReference type="ARBA" id="ARBA00022759"/>
    </source>
</evidence>
<dbReference type="HAMAP" id="MF_00335">
    <property type="entry name" value="RNase_Y"/>
    <property type="match status" value="1"/>
</dbReference>
<keyword evidence="3 8" id="KW-0255">Endonuclease</keyword>
<keyword evidence="10" id="KW-0175">Coiled coil</keyword>
<dbReference type="CDD" id="cd00077">
    <property type="entry name" value="HDc"/>
    <property type="match status" value="1"/>
</dbReference>
<dbReference type="GO" id="GO:0016787">
    <property type="term" value="F:hydrolase activity"/>
    <property type="evidence" value="ECO:0007669"/>
    <property type="project" value="UniProtKB-KW"/>
</dbReference>
<dbReference type="EMBL" id="UGHX01000001">
    <property type="protein sequence ID" value="STP11510.1"/>
    <property type="molecule type" value="Genomic_DNA"/>
</dbReference>
<dbReference type="GO" id="GO:0004521">
    <property type="term" value="F:RNA endonuclease activity"/>
    <property type="evidence" value="ECO:0007669"/>
    <property type="project" value="UniProtKB-UniRule"/>
</dbReference>
<comment type="function">
    <text evidence="8">Endoribonuclease that initiates mRNA decay.</text>
</comment>
<dbReference type="SUPFAM" id="SSF109604">
    <property type="entry name" value="HD-domain/PDEase-like"/>
    <property type="match status" value="1"/>
</dbReference>
<proteinExistence type="inferred from homology"/>
<keyword evidence="6 8" id="KW-1133">Transmembrane helix</keyword>
<dbReference type="Pfam" id="PF12072">
    <property type="entry name" value="RNase_Y_N"/>
    <property type="match status" value="1"/>
</dbReference>
<dbReference type="CDD" id="cd22431">
    <property type="entry name" value="KH-I_RNaseY"/>
    <property type="match status" value="1"/>
</dbReference>
<dbReference type="GO" id="GO:0006402">
    <property type="term" value="P:mRNA catabolic process"/>
    <property type="evidence" value="ECO:0007669"/>
    <property type="project" value="UniProtKB-UniRule"/>
</dbReference>
<dbReference type="GO" id="GO:0005886">
    <property type="term" value="C:plasma membrane"/>
    <property type="evidence" value="ECO:0007669"/>
    <property type="project" value="UniProtKB-SubCell"/>
</dbReference>
<dbReference type="PROSITE" id="PS51831">
    <property type="entry name" value="HD"/>
    <property type="match status" value="1"/>
</dbReference>
<evidence type="ECO:0000313" key="12">
    <source>
        <dbReference type="EMBL" id="STP11510.1"/>
    </source>
</evidence>
<dbReference type="Pfam" id="PF01966">
    <property type="entry name" value="HD"/>
    <property type="match status" value="1"/>
</dbReference>
<dbReference type="Gene3D" id="3.30.1370.10">
    <property type="entry name" value="K Homology domain, type 1"/>
    <property type="match status" value="1"/>
</dbReference>
<dbReference type="NCBIfam" id="TIGR00277">
    <property type="entry name" value="HDIG"/>
    <property type="match status" value="1"/>
</dbReference>
<dbReference type="RefSeq" id="WP_115722085.1">
    <property type="nucleotide sequence ID" value="NZ_UGHX01000001.1"/>
</dbReference>
<dbReference type="Pfam" id="PF00013">
    <property type="entry name" value="KH_1"/>
    <property type="match status" value="1"/>
</dbReference>
<dbReference type="SMART" id="SM00471">
    <property type="entry name" value="HDc"/>
    <property type="match status" value="1"/>
</dbReference>
<comment type="similarity">
    <text evidence="8">Belongs to the RNase Y family.</text>
</comment>
<keyword evidence="2 8" id="KW-0540">Nuclease</keyword>
<dbReference type="AlphaFoldDB" id="A0A377JU52"/>
<keyword evidence="1 8" id="KW-0812">Transmembrane</keyword>
<evidence type="ECO:0000256" key="4">
    <source>
        <dbReference type="ARBA" id="ARBA00022801"/>
    </source>
</evidence>
<evidence type="ECO:0000256" key="2">
    <source>
        <dbReference type="ARBA" id="ARBA00022722"/>
    </source>
</evidence>
<feature type="domain" description="HD" evidence="11">
    <location>
        <begin position="339"/>
        <end position="432"/>
    </location>
</feature>
<evidence type="ECO:0000256" key="8">
    <source>
        <dbReference type="HAMAP-Rule" id="MF_00335"/>
    </source>
</evidence>
<accession>A0A377JU52</accession>
<keyword evidence="8" id="KW-1003">Cell membrane</keyword>
<evidence type="ECO:0000259" key="11">
    <source>
        <dbReference type="PROSITE" id="PS51831"/>
    </source>
</evidence>
<dbReference type="GO" id="GO:0003723">
    <property type="term" value="F:RNA binding"/>
    <property type="evidence" value="ECO:0007669"/>
    <property type="project" value="UniProtKB-UniRule"/>
</dbReference>
<keyword evidence="7 8" id="KW-0472">Membrane</keyword>
<comment type="subcellular location">
    <subcellularLocation>
        <location evidence="8">Cell membrane</location>
        <topology evidence="8">Single-pass membrane protein</topology>
    </subcellularLocation>
</comment>
<feature type="transmembrane region" description="Helical" evidence="8">
    <location>
        <begin position="6"/>
        <end position="24"/>
    </location>
</feature>
<name>A0A377JU52_9HELI</name>
<sequence length="523" mass="59488">MEVWYVIGGITFALLVGVSVYLITRKIFNSHSQVIIEQAKAKAKAIEYEAQEKLKDHKIHIKEEQLRLQQEFDKENVRLKKEYESALAEFEKEEQRRYQQLNHQKQQVEKEKQEIAELKIKVLRSQSEQDKLKLEYQNAKKEMLNLIANHAKMSREEATSILLSHLEEELADEKAMLIRRYEREAKDEAKKKANYILAQATTRYAGEFATERLVNVVNLPNDELKGRIIGKEGRNIKTLELISGVDVIIDDTPCSIILSSFNLYRRAIATRTIESLVEDGRIQPSRIEEVYERIKNEMDEQMRQDGENIVLDMGLGYMHPELKFLLGKMRYRASFGQNALGHSIEVANLAAIIAGELGGDEKLARRAGILHDIGKALTQELGGSHVDLGVEVCTCYKEHPVVINAIKAHHGYEEIKSIECAAVCAADALSAARPGARREVLENFLKRMQDIENIAMDKIGVKQAYAINAGREVRVIVRADLVSDEQSVVLAREIAKEIESNLQYPGEIKVSVIRELRAVEYAR</sequence>
<evidence type="ECO:0000256" key="6">
    <source>
        <dbReference type="ARBA" id="ARBA00022989"/>
    </source>
</evidence>
<feature type="coiled-coil region" evidence="10">
    <location>
        <begin position="36"/>
        <end position="156"/>
    </location>
</feature>
<dbReference type="InterPro" id="IPR036612">
    <property type="entry name" value="KH_dom_type_1_sf"/>
</dbReference>
<dbReference type="PANTHER" id="PTHR12826">
    <property type="entry name" value="RIBONUCLEASE Y"/>
    <property type="match status" value="1"/>
</dbReference>
<dbReference type="InterPro" id="IPR003607">
    <property type="entry name" value="HD/PDEase_dom"/>
</dbReference>
<evidence type="ECO:0000256" key="9">
    <source>
        <dbReference type="NCBIfam" id="TIGR03319"/>
    </source>
</evidence>